<feature type="non-terminal residue" evidence="4">
    <location>
        <position position="262"/>
    </location>
</feature>
<dbReference type="InterPro" id="IPR029067">
    <property type="entry name" value="CDC48_domain_2-like_sf"/>
</dbReference>
<dbReference type="PANTHER" id="PTHR23077:SF171">
    <property type="entry name" value="NUCLEAR VALOSIN-CONTAINING PROTEIN-LIKE"/>
    <property type="match status" value="1"/>
</dbReference>
<dbReference type="SUPFAM" id="SSF52540">
    <property type="entry name" value="P-loop containing nucleoside triphosphate hydrolases"/>
    <property type="match status" value="1"/>
</dbReference>
<organism evidence="4">
    <name type="scientific">marine sediment metagenome</name>
    <dbReference type="NCBI Taxonomy" id="412755"/>
    <lineage>
        <taxon>unclassified sequences</taxon>
        <taxon>metagenomes</taxon>
        <taxon>ecological metagenomes</taxon>
    </lineage>
</organism>
<sequence length="262" mass="28814">KKKTTGIAASSAPDRGKGIIRLDGLQRLNAGATIGEYVSLKIAKVYPAIEIELTPTRPDIDLKRQAAAIKSKLIDKPVVIGDIVDVLGTFVPREDRDNPMSDIMKMFQLGGKKRATLGTLRLIVENLKPSDKVVKITRDTQIRVNKRIAVLNKVGGMVSYSDVGGLSDEIHRIREIVELPLKHPELFQKLRITPLQGILLHGPPGVGKTLLVKAISQETGVTFIGISCPEIYSKFSGESEGRLREIFRNAEENAPSIIFFDK</sequence>
<gene>
    <name evidence="4" type="ORF">S01H1_48292</name>
</gene>
<dbReference type="GO" id="GO:0005524">
    <property type="term" value="F:ATP binding"/>
    <property type="evidence" value="ECO:0007669"/>
    <property type="project" value="UniProtKB-KW"/>
</dbReference>
<protein>
    <recommendedName>
        <fullName evidence="3">CDC48 domain-containing protein</fullName>
    </recommendedName>
</protein>
<reference evidence="4" key="1">
    <citation type="journal article" date="2014" name="Front. Microbiol.">
        <title>High frequency of phylogenetically diverse reductive dehalogenase-homologous genes in deep subseafloor sedimentary metagenomes.</title>
        <authorList>
            <person name="Kawai M."/>
            <person name="Futagami T."/>
            <person name="Toyoda A."/>
            <person name="Takaki Y."/>
            <person name="Nishi S."/>
            <person name="Hori S."/>
            <person name="Arai W."/>
            <person name="Tsubouchi T."/>
            <person name="Morono Y."/>
            <person name="Uchiyama I."/>
            <person name="Ito T."/>
            <person name="Fujiyama A."/>
            <person name="Inagaki F."/>
            <person name="Takami H."/>
        </authorList>
    </citation>
    <scope>NUCLEOTIDE SEQUENCE</scope>
    <source>
        <strain evidence="4">Expedition CK06-06</strain>
    </source>
</reference>
<evidence type="ECO:0000256" key="1">
    <source>
        <dbReference type="ARBA" id="ARBA00022741"/>
    </source>
</evidence>
<evidence type="ECO:0000313" key="4">
    <source>
        <dbReference type="EMBL" id="GAG27443.1"/>
    </source>
</evidence>
<dbReference type="SUPFAM" id="SSF54585">
    <property type="entry name" value="Cdc48 domain 2-like"/>
    <property type="match status" value="1"/>
</dbReference>
<dbReference type="InterPro" id="IPR009010">
    <property type="entry name" value="Asp_de-COase-like_dom_sf"/>
</dbReference>
<feature type="domain" description="CDC48" evidence="3">
    <location>
        <begin position="61"/>
        <end position="151"/>
    </location>
</feature>
<accession>X0WSE7</accession>
<dbReference type="Pfam" id="PF00004">
    <property type="entry name" value="AAA"/>
    <property type="match status" value="1"/>
</dbReference>
<dbReference type="EMBL" id="BARS01031006">
    <property type="protein sequence ID" value="GAG27443.1"/>
    <property type="molecule type" value="Genomic_DNA"/>
</dbReference>
<comment type="caution">
    <text evidence="4">The sequence shown here is derived from an EMBL/GenBank/DDBJ whole genome shotgun (WGS) entry which is preliminary data.</text>
</comment>
<dbReference type="SUPFAM" id="SSF50692">
    <property type="entry name" value="ADC-like"/>
    <property type="match status" value="1"/>
</dbReference>
<evidence type="ECO:0000256" key="2">
    <source>
        <dbReference type="ARBA" id="ARBA00022840"/>
    </source>
</evidence>
<dbReference type="Gene3D" id="2.40.40.20">
    <property type="match status" value="1"/>
</dbReference>
<keyword evidence="2" id="KW-0067">ATP-binding</keyword>
<dbReference type="AlphaFoldDB" id="X0WSE7"/>
<dbReference type="InterPro" id="IPR050168">
    <property type="entry name" value="AAA_ATPase_domain"/>
</dbReference>
<dbReference type="PANTHER" id="PTHR23077">
    <property type="entry name" value="AAA-FAMILY ATPASE"/>
    <property type="match status" value="1"/>
</dbReference>
<dbReference type="SMART" id="SM01072">
    <property type="entry name" value="CDC48_2"/>
    <property type="match status" value="1"/>
</dbReference>
<dbReference type="Gene3D" id="3.10.330.10">
    <property type="match status" value="1"/>
</dbReference>
<keyword evidence="1" id="KW-0547">Nucleotide-binding</keyword>
<dbReference type="Pfam" id="PF02933">
    <property type="entry name" value="CDC48_2"/>
    <property type="match status" value="1"/>
</dbReference>
<proteinExistence type="predicted"/>
<dbReference type="Gene3D" id="3.40.50.300">
    <property type="entry name" value="P-loop containing nucleotide triphosphate hydrolases"/>
    <property type="match status" value="1"/>
</dbReference>
<name>X0WSE7_9ZZZZ</name>
<feature type="non-terminal residue" evidence="4">
    <location>
        <position position="1"/>
    </location>
</feature>
<dbReference type="FunFam" id="3.40.50.300:FF:002861">
    <property type="entry name" value="Cell division control protein 48 homolog E"/>
    <property type="match status" value="1"/>
</dbReference>
<evidence type="ECO:0000259" key="3">
    <source>
        <dbReference type="SMART" id="SM01072"/>
    </source>
</evidence>
<dbReference type="InterPro" id="IPR027417">
    <property type="entry name" value="P-loop_NTPase"/>
</dbReference>
<dbReference type="InterPro" id="IPR003959">
    <property type="entry name" value="ATPase_AAA_core"/>
</dbReference>
<dbReference type="InterPro" id="IPR004201">
    <property type="entry name" value="Cdc48_dom2"/>
</dbReference>
<dbReference type="GO" id="GO:0016887">
    <property type="term" value="F:ATP hydrolysis activity"/>
    <property type="evidence" value="ECO:0007669"/>
    <property type="project" value="InterPro"/>
</dbReference>